<feature type="compositionally biased region" description="Polar residues" evidence="1">
    <location>
        <begin position="938"/>
        <end position="949"/>
    </location>
</feature>
<dbReference type="GO" id="GO:0070390">
    <property type="term" value="C:transcription export complex 2"/>
    <property type="evidence" value="ECO:0007669"/>
    <property type="project" value="TreeGrafter"/>
</dbReference>
<evidence type="ECO:0000313" key="4">
    <source>
        <dbReference type="Proteomes" id="UP000294847"/>
    </source>
</evidence>
<feature type="compositionally biased region" description="Basic and acidic residues" evidence="1">
    <location>
        <begin position="1610"/>
        <end position="1624"/>
    </location>
</feature>
<dbReference type="PANTHER" id="PTHR12436:SF3">
    <property type="entry name" value="GERMINAL-CENTER ASSOCIATED NUCLEAR PROTEIN"/>
    <property type="match status" value="1"/>
</dbReference>
<dbReference type="GO" id="GO:0005737">
    <property type="term" value="C:cytoplasm"/>
    <property type="evidence" value="ECO:0007669"/>
    <property type="project" value="TreeGrafter"/>
</dbReference>
<evidence type="ECO:0000313" key="3">
    <source>
        <dbReference type="EMBL" id="QBZ58098.1"/>
    </source>
</evidence>
<feature type="region of interest" description="Disordered" evidence="1">
    <location>
        <begin position="902"/>
        <end position="1111"/>
    </location>
</feature>
<feature type="region of interest" description="Disordered" evidence="1">
    <location>
        <begin position="1276"/>
        <end position="1355"/>
    </location>
</feature>
<dbReference type="Pfam" id="PF03399">
    <property type="entry name" value="SAC3_GANP"/>
    <property type="match status" value="1"/>
</dbReference>
<evidence type="ECO:0000256" key="1">
    <source>
        <dbReference type="SAM" id="MobiDB-lite"/>
    </source>
</evidence>
<proteinExistence type="predicted"/>
<feature type="compositionally biased region" description="Low complexity" evidence="1">
    <location>
        <begin position="283"/>
        <end position="303"/>
    </location>
</feature>
<feature type="region of interest" description="Disordered" evidence="1">
    <location>
        <begin position="1157"/>
        <end position="1188"/>
    </location>
</feature>
<gene>
    <name evidence="3" type="ORF">PoMZ_03039</name>
</gene>
<feature type="compositionally biased region" description="Basic and acidic residues" evidence="1">
    <location>
        <begin position="1292"/>
        <end position="1310"/>
    </location>
</feature>
<feature type="compositionally biased region" description="Pro residues" evidence="1">
    <location>
        <begin position="1177"/>
        <end position="1188"/>
    </location>
</feature>
<dbReference type="EMBL" id="CP034206">
    <property type="protein sequence ID" value="QBZ58098.1"/>
    <property type="molecule type" value="Genomic_DNA"/>
</dbReference>
<feature type="compositionally biased region" description="Basic and acidic residues" evidence="1">
    <location>
        <begin position="1408"/>
        <end position="1425"/>
    </location>
</feature>
<feature type="compositionally biased region" description="Low complexity" evidence="1">
    <location>
        <begin position="961"/>
        <end position="973"/>
    </location>
</feature>
<name>A0A4P7N682_PYROR</name>
<reference evidence="3 4" key="1">
    <citation type="journal article" date="2019" name="Mol. Biol. Evol.">
        <title>Blast fungal genomes show frequent chromosomal changes, gene gains and losses, and effector gene turnover.</title>
        <authorList>
            <person name="Gomez Luciano L.B."/>
            <person name="Jason Tsai I."/>
            <person name="Chuma I."/>
            <person name="Tosa Y."/>
            <person name="Chen Y.H."/>
            <person name="Li J.Y."/>
            <person name="Li M.Y."/>
            <person name="Jade Lu M.Y."/>
            <person name="Nakayashiki H."/>
            <person name="Li W.H."/>
        </authorList>
    </citation>
    <scope>NUCLEOTIDE SEQUENCE [LARGE SCALE GENOMIC DNA]</scope>
    <source>
        <strain evidence="3">MZ5-1-6</strain>
    </source>
</reference>
<evidence type="ECO:0000259" key="2">
    <source>
        <dbReference type="Pfam" id="PF03399"/>
    </source>
</evidence>
<feature type="compositionally biased region" description="Polar residues" evidence="1">
    <location>
        <begin position="1311"/>
        <end position="1338"/>
    </location>
</feature>
<feature type="compositionally biased region" description="Low complexity" evidence="1">
    <location>
        <begin position="1049"/>
        <end position="1059"/>
    </location>
</feature>
<dbReference type="PANTHER" id="PTHR12436">
    <property type="entry name" value="80 KDA MCM3-ASSOCIATED PROTEIN"/>
    <property type="match status" value="1"/>
</dbReference>
<feature type="compositionally biased region" description="Polar residues" evidence="1">
    <location>
        <begin position="178"/>
        <end position="209"/>
    </location>
</feature>
<dbReference type="GO" id="GO:0006406">
    <property type="term" value="P:mRNA export from nucleus"/>
    <property type="evidence" value="ECO:0007669"/>
    <property type="project" value="TreeGrafter"/>
</dbReference>
<feature type="region of interest" description="Disordered" evidence="1">
    <location>
        <begin position="323"/>
        <end position="368"/>
    </location>
</feature>
<feature type="compositionally biased region" description="Polar residues" evidence="1">
    <location>
        <begin position="1167"/>
        <end position="1176"/>
    </location>
</feature>
<feature type="domain" description="SAC3/GANP/THP3 conserved" evidence="2">
    <location>
        <begin position="526"/>
        <end position="851"/>
    </location>
</feature>
<feature type="region of interest" description="Disordered" evidence="1">
    <location>
        <begin position="1586"/>
        <end position="1653"/>
    </location>
</feature>
<organism evidence="3 4">
    <name type="scientific">Pyricularia oryzae</name>
    <name type="common">Rice blast fungus</name>
    <name type="synonym">Magnaporthe oryzae</name>
    <dbReference type="NCBI Taxonomy" id="318829"/>
    <lineage>
        <taxon>Eukaryota</taxon>
        <taxon>Fungi</taxon>
        <taxon>Dikarya</taxon>
        <taxon>Ascomycota</taxon>
        <taxon>Pezizomycotina</taxon>
        <taxon>Sordariomycetes</taxon>
        <taxon>Sordariomycetidae</taxon>
        <taxon>Magnaporthales</taxon>
        <taxon>Pyriculariaceae</taxon>
        <taxon>Pyricularia</taxon>
    </lineage>
</organism>
<feature type="compositionally biased region" description="Polar residues" evidence="1">
    <location>
        <begin position="1590"/>
        <end position="1605"/>
    </location>
</feature>
<feature type="compositionally biased region" description="Basic and acidic residues" evidence="1">
    <location>
        <begin position="1276"/>
        <end position="1286"/>
    </location>
</feature>
<sequence>MAFSGGSVGGILGQAQNPFTQPGTCDRGNTSTMPLLGFDVGLTTMAASLGSTFLSRSEHEFCNIACQISLRKDTRGPASDPYHRKLRAAHAFAAAHHRTALRRGSARPHHTPTPVYPIRAVASWDIVTGRCFIILIDLCAGSPSPNPAANPFSSATQQGGQSAVNPFGQPPAFGAPSAQASNVFGQPSAASTTHLSPFGTQNSNGQSSPFGAAPTTNNGIGFGGASTGFGSNGFGSTGFGSSNGGSNGFGSTTQNGFGSSGNQTQPALGGFGAPGRSSSDFQSSTNTTNGASSNPFGTKTGANPGFGGGTGFGSTLKPFGAFAGNNNATGKPRSASGSRGSTPGGFGNGFGNDTRGRQNGFKKTKPNFTETLESKGSYVVPGNNGDYQVTRNKPPGAISGAWAQQNDAHHNPFKTLSERQADPAAAIASKGRSARFTAAAPVATLDEFSTAVNSQLKKDRVKEMTLPHDFFEPAKRHKAQSFRESHLEAHKNKVRESLEKGDLLDVYEKQINLEDAIDFRGTCEEMCPLYEIVIRVAEGISQLEEKEEGPDGTLRPCLEKFVKRHARSSAGDKPPLPSEVRTLGALKRTTDYLLNNILQGEHNLKDRHAFLWDRLRAVRRDFIFYTRMRPEETLVMVNILETIARFHAISHHLLAKKDAANAEYSAKQEQEAFQKTLISLKQAYMDLNKQGIKCDNEPEFMAYWILFFADDPSTIRRLDNEMLQKNWSNSSQVQTAVSLVHARLNFRTPLQKGQKTPRQKPYEYFPSLAIGEGTAYFDIVADPSVSYTMACVAEMSFTMIRDRLLNSMIQTCARSRDSPKDITPAALQEMLRFDTEEEVVEFVEGRGLNFSDDGSYLVLTDKSQRVMETAVPTFSQNIVERKRCDRPLLEVIRNNVYEVETPPDAVEARHPDSPEGMFVEDFPSSRTQSPIKAAVPQVSANPFGNQQQKAPAPSLGSFSKPATTTPFFGAPTPSTQPPPLGLSQGNSIKAPDSIPAANAPKSNPFAFFNDKKEDLNKSSPQQSLFGPNPATQPNVPAVASSPAPPAFPVPFAKPQAQPLPALPQPGLPSFGGLGSTTSNAAPQAPLFSKPAEKAPTPLPSTSTPSFPSVASSAAPITAGIPSFGLGQQANQQQLSGSAPVAGIQERIASLTEKNGLKNAGVPATSLAPPSSQLSIQPTPPAPSPPVPKVKPIEALTKWYVLGDKGMLEEFRESYIAHLVGEVFQKHQEEERERLRREEDEKSWEEAGKWRTYNLGLKFFYKWRDIARDRALSRRAREGKEAMKAYRESQLAKAREERDAVERKKQKEDSMRASQRANVTSSFLDDFQARQSQRKSSLASMEGYRGHESRRNSSLNSVEAELLATGVFNGVRNDRLTSSGATRDDASDADSVAEALLGPGPANTSAIEPHSDSKRSNMLRNWRESLSRSASRVKEGAMAVFSSSARESIRRGSNDMDDDQRSQLSVPLSRTSSLSRSLRAKARVTNFSGVTKKRAASPAGSLDQRLKVPRSSGLKTSHFRLRAMGMVHMPNGQYLHESIAKPMLEGKRFHGIGDYGLPAVEGGDKLDLPEQDGDLPAEQHQRRYFPHHQSRLSTSSLNRFVTSPPSTYKRKISDLDGVGSRDADARSVQSLDIGGSSGGKKQRTSGEVVTRSGGFDLAETERIIREMRQTAAQMEEGEAWYREQSAAFGRGESPWAN</sequence>
<dbReference type="InterPro" id="IPR005062">
    <property type="entry name" value="SAC3/GANP/THP3_conserved"/>
</dbReference>
<dbReference type="InterPro" id="IPR045107">
    <property type="entry name" value="SAC3/GANP/THP3"/>
</dbReference>
<dbReference type="Proteomes" id="UP000294847">
    <property type="component" value="Chromosome 3"/>
</dbReference>
<dbReference type="Gene3D" id="1.25.40.990">
    <property type="match status" value="1"/>
</dbReference>
<feature type="region of interest" description="Disordered" evidence="1">
    <location>
        <begin position="147"/>
        <end position="219"/>
    </location>
</feature>
<accession>A0A4P7N682</accession>
<feature type="compositionally biased region" description="Polar residues" evidence="1">
    <location>
        <begin position="1017"/>
        <end position="1034"/>
    </location>
</feature>
<protein>
    <recommendedName>
        <fullName evidence="2">SAC3/GANP/THP3 conserved domain-containing protein</fullName>
    </recommendedName>
</protein>
<feature type="region of interest" description="Disordered" evidence="1">
    <location>
        <begin position="1394"/>
        <end position="1471"/>
    </location>
</feature>
<feature type="compositionally biased region" description="Low complexity" evidence="1">
    <location>
        <begin position="1099"/>
        <end position="1111"/>
    </location>
</feature>
<feature type="region of interest" description="Disordered" evidence="1">
    <location>
        <begin position="245"/>
        <end position="311"/>
    </location>
</feature>